<evidence type="ECO:0000313" key="2">
    <source>
        <dbReference type="EMBL" id="GEQ98850.1"/>
    </source>
</evidence>
<name>A0A5A7MSD1_9PROT</name>
<dbReference type="AlphaFoldDB" id="A0A5A7MSD1"/>
<accession>A0A5A7MSD1</accession>
<comment type="caution">
    <text evidence="2">The sequence shown here is derived from an EMBL/GenBank/DDBJ whole genome shotgun (WGS) entry which is preliminary data.</text>
</comment>
<sequence>MRFAFVHRGASQDPAIEKGNGKIESAPTDEELLPTSPLFRARGEDATQDIKL</sequence>
<dbReference type="EMBL" id="BKCL01000010">
    <property type="protein sequence ID" value="GEQ98850.1"/>
    <property type="molecule type" value="Genomic_DNA"/>
</dbReference>
<reference evidence="2 3" key="1">
    <citation type="submission" date="2019-09" db="EMBL/GenBank/DDBJ databases">
        <title>NBRP : Genome information of microbial organism related human and environment.</title>
        <authorList>
            <person name="Hattori M."/>
            <person name="Oshima K."/>
            <person name="Inaba H."/>
            <person name="Suda W."/>
            <person name="Sakamoto M."/>
            <person name="Iino T."/>
            <person name="Kitahara M."/>
            <person name="Oshida Y."/>
            <person name="Iida T."/>
            <person name="Kudo T."/>
            <person name="Itoh T."/>
            <person name="Ohkuma M."/>
        </authorList>
    </citation>
    <scope>NUCLEOTIDE SEQUENCE [LARGE SCALE GENOMIC DNA]</scope>
    <source>
        <strain evidence="2 3">Hi-2</strain>
    </source>
</reference>
<feature type="region of interest" description="Disordered" evidence="1">
    <location>
        <begin position="1"/>
        <end position="30"/>
    </location>
</feature>
<gene>
    <name evidence="2" type="ORF">JCM17844_24870</name>
</gene>
<evidence type="ECO:0000256" key="1">
    <source>
        <dbReference type="SAM" id="MobiDB-lite"/>
    </source>
</evidence>
<organism evidence="2 3">
    <name type="scientific">Iodidimonas gelatinilytica</name>
    <dbReference type="NCBI Taxonomy" id="1236966"/>
    <lineage>
        <taxon>Bacteria</taxon>
        <taxon>Pseudomonadati</taxon>
        <taxon>Pseudomonadota</taxon>
        <taxon>Alphaproteobacteria</taxon>
        <taxon>Iodidimonadales</taxon>
        <taxon>Iodidimonadaceae</taxon>
        <taxon>Iodidimonas</taxon>
    </lineage>
</organism>
<proteinExistence type="predicted"/>
<evidence type="ECO:0000313" key="3">
    <source>
        <dbReference type="Proteomes" id="UP000322084"/>
    </source>
</evidence>
<dbReference type="Proteomes" id="UP000322084">
    <property type="component" value="Unassembled WGS sequence"/>
</dbReference>
<protein>
    <submittedName>
        <fullName evidence="2">Uncharacterized protein</fullName>
    </submittedName>
</protein>